<feature type="region of interest" description="Disordered" evidence="1">
    <location>
        <begin position="130"/>
        <end position="167"/>
    </location>
</feature>
<accession>A0A5N5QXC1</accession>
<evidence type="ECO:0000313" key="2">
    <source>
        <dbReference type="EMBL" id="KAB5596328.1"/>
    </source>
</evidence>
<feature type="region of interest" description="Disordered" evidence="1">
    <location>
        <begin position="527"/>
        <end position="546"/>
    </location>
</feature>
<comment type="caution">
    <text evidence="2">The sequence shown here is derived from an EMBL/GenBank/DDBJ whole genome shotgun (WGS) entry which is preliminary data.</text>
</comment>
<feature type="region of interest" description="Disordered" evidence="1">
    <location>
        <begin position="201"/>
        <end position="245"/>
    </location>
</feature>
<feature type="compositionally biased region" description="Pro residues" evidence="1">
    <location>
        <begin position="388"/>
        <end position="403"/>
    </location>
</feature>
<dbReference type="Gene3D" id="6.10.140.1020">
    <property type="match status" value="1"/>
</dbReference>
<feature type="region of interest" description="Disordered" evidence="1">
    <location>
        <begin position="301"/>
        <end position="463"/>
    </location>
</feature>
<keyword evidence="3" id="KW-1185">Reference proteome</keyword>
<gene>
    <name evidence="2" type="ORF">CTheo_313</name>
</gene>
<dbReference type="OrthoDB" id="27934at2759"/>
<organism evidence="2 3">
    <name type="scientific">Ceratobasidium theobromae</name>
    <dbReference type="NCBI Taxonomy" id="1582974"/>
    <lineage>
        <taxon>Eukaryota</taxon>
        <taxon>Fungi</taxon>
        <taxon>Dikarya</taxon>
        <taxon>Basidiomycota</taxon>
        <taxon>Agaricomycotina</taxon>
        <taxon>Agaricomycetes</taxon>
        <taxon>Cantharellales</taxon>
        <taxon>Ceratobasidiaceae</taxon>
        <taxon>Ceratobasidium</taxon>
    </lineage>
</organism>
<feature type="region of interest" description="Disordered" evidence="1">
    <location>
        <begin position="694"/>
        <end position="715"/>
    </location>
</feature>
<evidence type="ECO:0000256" key="1">
    <source>
        <dbReference type="SAM" id="MobiDB-lite"/>
    </source>
</evidence>
<evidence type="ECO:0000313" key="3">
    <source>
        <dbReference type="Proteomes" id="UP000383932"/>
    </source>
</evidence>
<dbReference type="EMBL" id="SSOP01000002">
    <property type="protein sequence ID" value="KAB5596328.1"/>
    <property type="molecule type" value="Genomic_DNA"/>
</dbReference>
<feature type="region of interest" description="Disordered" evidence="1">
    <location>
        <begin position="622"/>
        <end position="663"/>
    </location>
</feature>
<name>A0A5N5QXC1_9AGAM</name>
<feature type="compositionally biased region" description="Polar residues" evidence="1">
    <location>
        <begin position="301"/>
        <end position="325"/>
    </location>
</feature>
<sequence>MCGMSSQLPGMENGTARIHADRHVCDVDGMSSTSQSRLCAEDAQMNEQWLSDVPTRSLRSSDSDQFARDALPASDKRNVAHVKVVTTEHVSTPLARPISANASGEYPSQDHMRVIQAPLHSQAQAFADFSASHSPGNMPRHKPGPAQHQGGDADMLGGSMASSTGRHQNASVDLTIAPIGVAIVPKATLACKRNSATAGTEILQDTDKSSALRSAPQSTEDTASPIPPSAMGIGRGNKDAANEGAGIGSFQQAPCAASGSLGLDLRGVASAPSGEGISIPEDITNETARVIDSLSTSSLPIANSSQVEPEIDVSSTPLDSRNKPTLGSPVQLEAQANIQSTPPTSPMKLSSPPPLKPTKKVNRIHTGPGAPFQNPWPRSVRRELVSSPLPPSSPPPIPTSPPPGKRRRVDSDSEDRPIPFKVRRTGQLGSSPFVSPLRKSQGAGSSSRTRPPAGGFSTPQRSLKLRNETFSSPILPSQPDVFTTPATAARSSPAYRHTTTLGSSPTADPLFVANATSASSSYTLRPPRAVTRPFKPPAKSTRPTTATVQALRQRLQLLRNALRIRGLEDPTLPAEVRRPTKAANDDELEALALQWRSAAREAAQDLWALVRDTMGEDSWSLGDAKSGDGWGSFDKPRRLDRAGTEDQGLTDVGGSEMFTPPPADKVHRAIVKNLGRPVVPRRTMLPPREIAHEAAAPTEEVEDAEPEGNGTKYHTLGTMLTSLGIPHDVLGWREDEGEFMD</sequence>
<feature type="compositionally biased region" description="Basic and acidic residues" evidence="1">
    <location>
        <begin position="409"/>
        <end position="418"/>
    </location>
</feature>
<protein>
    <submittedName>
        <fullName evidence="2">Uncharacterized protein</fullName>
    </submittedName>
</protein>
<dbReference type="AlphaFoldDB" id="A0A5N5QXC1"/>
<feature type="compositionally biased region" description="Polar residues" evidence="1">
    <location>
        <begin position="211"/>
        <end position="222"/>
    </location>
</feature>
<feature type="compositionally biased region" description="Basic and acidic residues" evidence="1">
    <location>
        <begin position="634"/>
        <end position="644"/>
    </location>
</feature>
<dbReference type="Proteomes" id="UP000383932">
    <property type="component" value="Unassembled WGS sequence"/>
</dbReference>
<proteinExistence type="predicted"/>
<feature type="compositionally biased region" description="Low complexity" evidence="1">
    <location>
        <begin position="340"/>
        <end position="350"/>
    </location>
</feature>
<reference evidence="2 3" key="1">
    <citation type="journal article" date="2019" name="Fungal Biol. Biotechnol.">
        <title>Draft genome sequence of fastidious pathogen Ceratobasidium theobromae, which causes vascular-streak dieback in Theobroma cacao.</title>
        <authorList>
            <person name="Ali S.S."/>
            <person name="Asman A."/>
            <person name="Shao J."/>
            <person name="Firmansyah A.P."/>
            <person name="Susilo A.W."/>
            <person name="Rosmana A."/>
            <person name="McMahon P."/>
            <person name="Junaid M."/>
            <person name="Guest D."/>
            <person name="Kheng T.Y."/>
            <person name="Meinhardt L.W."/>
            <person name="Bailey B.A."/>
        </authorList>
    </citation>
    <scope>NUCLEOTIDE SEQUENCE [LARGE SCALE GENOMIC DNA]</scope>
    <source>
        <strain evidence="2 3">CT2</strain>
    </source>
</reference>